<proteinExistence type="predicted"/>
<organism evidence="2">
    <name type="scientific">Prymnesium polylepis</name>
    <dbReference type="NCBI Taxonomy" id="72548"/>
    <lineage>
        <taxon>Eukaryota</taxon>
        <taxon>Haptista</taxon>
        <taxon>Haptophyta</taxon>
        <taxon>Prymnesiophyceae</taxon>
        <taxon>Prymnesiales</taxon>
        <taxon>Prymnesiaceae</taxon>
        <taxon>Prymnesium</taxon>
    </lineage>
</organism>
<gene>
    <name evidence="2" type="ORF">CPOL0286_LOCUS8914</name>
</gene>
<reference evidence="2" key="1">
    <citation type="submission" date="2021-01" db="EMBL/GenBank/DDBJ databases">
        <authorList>
            <person name="Corre E."/>
            <person name="Pelletier E."/>
            <person name="Niang G."/>
            <person name="Scheremetjew M."/>
            <person name="Finn R."/>
            <person name="Kale V."/>
            <person name="Holt S."/>
            <person name="Cochrane G."/>
            <person name="Meng A."/>
            <person name="Brown T."/>
            <person name="Cohen L."/>
        </authorList>
    </citation>
    <scope>NUCLEOTIDE SEQUENCE</scope>
    <source>
        <strain evidence="2">UIO037</strain>
    </source>
</reference>
<dbReference type="AlphaFoldDB" id="A0A7S4I7E1"/>
<accession>A0A7S4I7E1</accession>
<feature type="region of interest" description="Disordered" evidence="1">
    <location>
        <begin position="180"/>
        <end position="233"/>
    </location>
</feature>
<evidence type="ECO:0000313" key="2">
    <source>
        <dbReference type="EMBL" id="CAE2220921.1"/>
    </source>
</evidence>
<protein>
    <submittedName>
        <fullName evidence="2">Uncharacterized protein</fullName>
    </submittedName>
</protein>
<feature type="region of interest" description="Disordered" evidence="1">
    <location>
        <begin position="34"/>
        <end position="90"/>
    </location>
</feature>
<evidence type="ECO:0000256" key="1">
    <source>
        <dbReference type="SAM" id="MobiDB-lite"/>
    </source>
</evidence>
<dbReference type="EMBL" id="HBKO01019611">
    <property type="protein sequence ID" value="CAE2220921.1"/>
    <property type="molecule type" value="Transcribed_RNA"/>
</dbReference>
<name>A0A7S4I7E1_9EUKA</name>
<sequence length="233" mass="25246">MLARRRCGPMDENNVPLLEEQAVNGLMSLTQPTLGSASGAKRAIDGTGECATKSRPKEPRRLETAASAEEAAQRDRNMMPPPPCPRKKGQHELVIDSPRVAERHRHWREELRAELKEASLASQTLLAPCLALNALQTALHLMRLPAREIEMLDPPLQSKVMRFQENADRAQLLKMLAPFRRQSTAPGDQTVPDRLSAEPLATVEEHTPVGSDGSDEGSDGGTGAGSSPPAEAA</sequence>